<feature type="transmembrane region" description="Helical" evidence="6">
    <location>
        <begin position="12"/>
        <end position="31"/>
    </location>
</feature>
<organism evidence="8 9">
    <name type="scientific">Paenibacillus zeisoli</name>
    <dbReference type="NCBI Taxonomy" id="2496267"/>
    <lineage>
        <taxon>Bacteria</taxon>
        <taxon>Bacillati</taxon>
        <taxon>Bacillota</taxon>
        <taxon>Bacilli</taxon>
        <taxon>Bacillales</taxon>
        <taxon>Paenibacillaceae</taxon>
        <taxon>Paenibacillus</taxon>
    </lineage>
</organism>
<proteinExistence type="inferred from homology"/>
<evidence type="ECO:0000313" key="8">
    <source>
        <dbReference type="EMBL" id="RUT29575.1"/>
    </source>
</evidence>
<dbReference type="InterPro" id="IPR051401">
    <property type="entry name" value="GtrA_CellWall_Glycosyl"/>
</dbReference>
<dbReference type="PANTHER" id="PTHR38459">
    <property type="entry name" value="PROPHAGE BACTOPRENOL-LINKED GLUCOSE TRANSLOCASE HOMOLOG"/>
    <property type="match status" value="1"/>
</dbReference>
<dbReference type="EMBL" id="RZNX01000006">
    <property type="protein sequence ID" value="RUT29575.1"/>
    <property type="molecule type" value="Genomic_DNA"/>
</dbReference>
<evidence type="ECO:0000256" key="2">
    <source>
        <dbReference type="ARBA" id="ARBA00009399"/>
    </source>
</evidence>
<reference evidence="8 9" key="1">
    <citation type="submission" date="2018-12" db="EMBL/GenBank/DDBJ databases">
        <authorList>
            <person name="Sun L."/>
            <person name="Chen Z."/>
        </authorList>
    </citation>
    <scope>NUCLEOTIDE SEQUENCE [LARGE SCALE GENOMIC DNA]</scope>
    <source>
        <strain evidence="8 9">3-5-3</strain>
    </source>
</reference>
<dbReference type="GO" id="GO:0005886">
    <property type="term" value="C:plasma membrane"/>
    <property type="evidence" value="ECO:0007669"/>
    <property type="project" value="TreeGrafter"/>
</dbReference>
<accession>A0A3S1D4I4</accession>
<gene>
    <name evidence="8" type="ORF">EJP77_14450</name>
</gene>
<dbReference type="PANTHER" id="PTHR38459:SF1">
    <property type="entry name" value="PROPHAGE BACTOPRENOL-LINKED GLUCOSE TRANSLOCASE HOMOLOG"/>
    <property type="match status" value="1"/>
</dbReference>
<dbReference type="InterPro" id="IPR007267">
    <property type="entry name" value="GtrA_DPMS_TM"/>
</dbReference>
<evidence type="ECO:0000256" key="4">
    <source>
        <dbReference type="ARBA" id="ARBA00022989"/>
    </source>
</evidence>
<sequence>MNSRMTRLIQFGLVGLLNTGIDLGVFTFLIWVSTPVIPAQIVSYGCGVLNSYILNSRWTFRAVRAQKRKHELLRFILVNLAALTLSSLLLKSLYASTGMNLTLCKLAATAAIILVNYAGSRYLVFGQQTRDKKNRSESI</sequence>
<dbReference type="Pfam" id="PF04138">
    <property type="entry name" value="GtrA_DPMS_TM"/>
    <property type="match status" value="1"/>
</dbReference>
<keyword evidence="9" id="KW-1185">Reference proteome</keyword>
<feature type="transmembrane region" description="Helical" evidence="6">
    <location>
        <begin position="75"/>
        <end position="94"/>
    </location>
</feature>
<keyword evidence="5 6" id="KW-0472">Membrane</keyword>
<evidence type="ECO:0000256" key="6">
    <source>
        <dbReference type="SAM" id="Phobius"/>
    </source>
</evidence>
<comment type="caution">
    <text evidence="8">The sequence shown here is derived from an EMBL/GenBank/DDBJ whole genome shotgun (WGS) entry which is preliminary data.</text>
</comment>
<dbReference type="GO" id="GO:0000271">
    <property type="term" value="P:polysaccharide biosynthetic process"/>
    <property type="evidence" value="ECO:0007669"/>
    <property type="project" value="InterPro"/>
</dbReference>
<feature type="transmembrane region" description="Helical" evidence="6">
    <location>
        <begin position="106"/>
        <end position="125"/>
    </location>
</feature>
<feature type="domain" description="GtrA/DPMS transmembrane" evidence="7">
    <location>
        <begin position="10"/>
        <end position="125"/>
    </location>
</feature>
<feature type="transmembrane region" description="Helical" evidence="6">
    <location>
        <begin position="37"/>
        <end position="54"/>
    </location>
</feature>
<evidence type="ECO:0000259" key="7">
    <source>
        <dbReference type="Pfam" id="PF04138"/>
    </source>
</evidence>
<dbReference type="OrthoDB" id="9812049at2"/>
<protein>
    <submittedName>
        <fullName evidence="8">GtrA family protein</fullName>
    </submittedName>
</protein>
<evidence type="ECO:0000256" key="5">
    <source>
        <dbReference type="ARBA" id="ARBA00023136"/>
    </source>
</evidence>
<keyword evidence="3 6" id="KW-0812">Transmembrane</keyword>
<evidence type="ECO:0000256" key="1">
    <source>
        <dbReference type="ARBA" id="ARBA00004141"/>
    </source>
</evidence>
<comment type="similarity">
    <text evidence="2">Belongs to the GtrA family.</text>
</comment>
<dbReference type="Proteomes" id="UP000272464">
    <property type="component" value="Unassembled WGS sequence"/>
</dbReference>
<dbReference type="AlphaFoldDB" id="A0A3S1D4I4"/>
<name>A0A3S1D4I4_9BACL</name>
<dbReference type="RefSeq" id="WP_127199959.1">
    <property type="nucleotide sequence ID" value="NZ_RZNX01000006.1"/>
</dbReference>
<keyword evidence="4 6" id="KW-1133">Transmembrane helix</keyword>
<evidence type="ECO:0000256" key="3">
    <source>
        <dbReference type="ARBA" id="ARBA00022692"/>
    </source>
</evidence>
<comment type="subcellular location">
    <subcellularLocation>
        <location evidence="1">Membrane</location>
        <topology evidence="1">Multi-pass membrane protein</topology>
    </subcellularLocation>
</comment>
<evidence type="ECO:0000313" key="9">
    <source>
        <dbReference type="Proteomes" id="UP000272464"/>
    </source>
</evidence>